<gene>
    <name evidence="11" type="ORF">RFH988_LOCUS30272</name>
</gene>
<evidence type="ECO:0000256" key="1">
    <source>
        <dbReference type="ARBA" id="ARBA00004613"/>
    </source>
</evidence>
<dbReference type="GO" id="GO:0000302">
    <property type="term" value="P:response to reactive oxygen species"/>
    <property type="evidence" value="ECO:0007669"/>
    <property type="project" value="TreeGrafter"/>
</dbReference>
<dbReference type="SUPFAM" id="SSF50814">
    <property type="entry name" value="Lipocalins"/>
    <property type="match status" value="1"/>
</dbReference>
<dbReference type="EMBL" id="CAJNOO010002996">
    <property type="protein sequence ID" value="CAF1311466.1"/>
    <property type="molecule type" value="Genomic_DNA"/>
</dbReference>
<proteinExistence type="predicted"/>
<evidence type="ECO:0000256" key="3">
    <source>
        <dbReference type="ARBA" id="ARBA00022448"/>
    </source>
</evidence>
<evidence type="ECO:0000313" key="12">
    <source>
        <dbReference type="Proteomes" id="UP000663882"/>
    </source>
</evidence>
<protein>
    <recommendedName>
        <fullName evidence="2">Apolipoprotein D</fullName>
    </recommendedName>
</protein>
<dbReference type="GO" id="GO:0005576">
    <property type="term" value="C:extracellular region"/>
    <property type="evidence" value="ECO:0007669"/>
    <property type="project" value="UniProtKB-SubCell"/>
</dbReference>
<keyword evidence="4" id="KW-0964">Secreted</keyword>
<dbReference type="InterPro" id="IPR003057">
    <property type="entry name" value="Invtbrt_color"/>
</dbReference>
<dbReference type="PANTHER" id="PTHR10612:SF58">
    <property type="entry name" value="APOLIPOPROTEIN D"/>
    <property type="match status" value="1"/>
</dbReference>
<evidence type="ECO:0000256" key="9">
    <source>
        <dbReference type="SAM" id="Coils"/>
    </source>
</evidence>
<dbReference type="GO" id="GO:0005737">
    <property type="term" value="C:cytoplasm"/>
    <property type="evidence" value="ECO:0007669"/>
    <property type="project" value="TreeGrafter"/>
</dbReference>
<dbReference type="OrthoDB" id="565904at2759"/>
<dbReference type="Pfam" id="PF08212">
    <property type="entry name" value="Lipocalin_2"/>
    <property type="match status" value="1"/>
</dbReference>
<evidence type="ECO:0000256" key="8">
    <source>
        <dbReference type="ARBA" id="ARBA00023180"/>
    </source>
</evidence>
<dbReference type="GO" id="GO:0006629">
    <property type="term" value="P:lipid metabolic process"/>
    <property type="evidence" value="ECO:0007669"/>
    <property type="project" value="TreeGrafter"/>
</dbReference>
<keyword evidence="5" id="KW-0732">Signal</keyword>
<feature type="domain" description="Lipocalin/cytosolic fatty-acid binding" evidence="10">
    <location>
        <begin position="95"/>
        <end position="240"/>
    </location>
</feature>
<dbReference type="InterPro" id="IPR000566">
    <property type="entry name" value="Lipocln_cytosolic_FA-bd_dom"/>
</dbReference>
<evidence type="ECO:0000256" key="7">
    <source>
        <dbReference type="ARBA" id="ARBA00023157"/>
    </source>
</evidence>
<dbReference type="InterPro" id="IPR022272">
    <property type="entry name" value="Lipocalin_CS"/>
</dbReference>
<keyword evidence="6" id="KW-0446">Lipid-binding</keyword>
<dbReference type="PROSITE" id="PS00213">
    <property type="entry name" value="LIPOCALIN"/>
    <property type="match status" value="1"/>
</dbReference>
<keyword evidence="3" id="KW-0813">Transport</keyword>
<organism evidence="11 12">
    <name type="scientific">Rotaria sordida</name>
    <dbReference type="NCBI Taxonomy" id="392033"/>
    <lineage>
        <taxon>Eukaryota</taxon>
        <taxon>Metazoa</taxon>
        <taxon>Spiralia</taxon>
        <taxon>Gnathifera</taxon>
        <taxon>Rotifera</taxon>
        <taxon>Eurotatoria</taxon>
        <taxon>Bdelloidea</taxon>
        <taxon>Philodinida</taxon>
        <taxon>Philodinidae</taxon>
        <taxon>Rotaria</taxon>
    </lineage>
</organism>
<evidence type="ECO:0000256" key="4">
    <source>
        <dbReference type="ARBA" id="ARBA00022525"/>
    </source>
</evidence>
<comment type="caution">
    <text evidence="11">The sequence shown here is derived from an EMBL/GenBank/DDBJ whole genome shotgun (WGS) entry which is preliminary data.</text>
</comment>
<evidence type="ECO:0000256" key="6">
    <source>
        <dbReference type="ARBA" id="ARBA00023121"/>
    </source>
</evidence>
<keyword evidence="8" id="KW-0325">Glycoprotein</keyword>
<dbReference type="GO" id="GO:0008289">
    <property type="term" value="F:lipid binding"/>
    <property type="evidence" value="ECO:0007669"/>
    <property type="project" value="UniProtKB-KW"/>
</dbReference>
<evidence type="ECO:0000256" key="5">
    <source>
        <dbReference type="ARBA" id="ARBA00022729"/>
    </source>
</evidence>
<evidence type="ECO:0000256" key="2">
    <source>
        <dbReference type="ARBA" id="ARBA00019890"/>
    </source>
</evidence>
<sequence length="242" mass="27803">MCFNRQFDKDSFQINSYFDTILLALIQFSNTIIELSKKNDDMLKEANEQIDKLRVDMKIIDEGLNQLKKRYDRIYGQEKDAAKCPDIVTQSGFTASRYAGVWYEVYRNTILFELGAKCVNATYTLQNDGSIGVFNQAINWFGHYTSINGTAKVKNSAQPGSLVVNFDSPRTQGDYNVISTNYDDYALVYSCRNFFFDWFKWESIWFLSRTKTLPAETVDALKNILSNMGVSTSKLKQTNQNC</sequence>
<dbReference type="PANTHER" id="PTHR10612">
    <property type="entry name" value="APOLIPOPROTEIN D"/>
    <property type="match status" value="1"/>
</dbReference>
<dbReference type="Gene3D" id="2.40.128.20">
    <property type="match status" value="1"/>
</dbReference>
<comment type="subcellular location">
    <subcellularLocation>
        <location evidence="1">Secreted</location>
    </subcellularLocation>
</comment>
<dbReference type="PRINTS" id="PR01273">
    <property type="entry name" value="INVTBRTCOLOR"/>
</dbReference>
<dbReference type="FunFam" id="2.40.128.20:FF:000003">
    <property type="entry name" value="Apolipoprotein D"/>
    <property type="match status" value="1"/>
</dbReference>
<feature type="coiled-coil region" evidence="9">
    <location>
        <begin position="43"/>
        <end position="70"/>
    </location>
</feature>
<dbReference type="InterPro" id="IPR012674">
    <property type="entry name" value="Calycin"/>
</dbReference>
<name>A0A815E8A2_9BILA</name>
<keyword evidence="9" id="KW-0175">Coiled coil</keyword>
<reference evidence="11" key="1">
    <citation type="submission" date="2021-02" db="EMBL/GenBank/DDBJ databases">
        <authorList>
            <person name="Nowell W R."/>
        </authorList>
    </citation>
    <scope>NUCLEOTIDE SEQUENCE</scope>
</reference>
<evidence type="ECO:0000259" key="10">
    <source>
        <dbReference type="Pfam" id="PF08212"/>
    </source>
</evidence>
<accession>A0A815E8A2</accession>
<dbReference type="AlphaFoldDB" id="A0A815E8A2"/>
<dbReference type="GO" id="GO:0031409">
    <property type="term" value="F:pigment binding"/>
    <property type="evidence" value="ECO:0007669"/>
    <property type="project" value="InterPro"/>
</dbReference>
<evidence type="ECO:0000313" key="11">
    <source>
        <dbReference type="EMBL" id="CAF1311466.1"/>
    </source>
</evidence>
<dbReference type="Proteomes" id="UP000663882">
    <property type="component" value="Unassembled WGS sequence"/>
</dbReference>
<keyword evidence="7" id="KW-1015">Disulfide bond</keyword>